<dbReference type="Proteomes" id="UP000237105">
    <property type="component" value="Unassembled WGS sequence"/>
</dbReference>
<accession>A0A2P5C493</accession>
<keyword evidence="2" id="KW-1185">Reference proteome</keyword>
<evidence type="ECO:0000313" key="1">
    <source>
        <dbReference type="EMBL" id="PON55831.1"/>
    </source>
</evidence>
<comment type="caution">
    <text evidence="1">The sequence shown here is derived from an EMBL/GenBank/DDBJ whole genome shotgun (WGS) entry which is preliminary data.</text>
</comment>
<name>A0A2P5C493_PARAD</name>
<protein>
    <submittedName>
        <fullName evidence="1">Uncharacterized protein</fullName>
    </submittedName>
</protein>
<organism evidence="1 2">
    <name type="scientific">Parasponia andersonii</name>
    <name type="common">Sponia andersonii</name>
    <dbReference type="NCBI Taxonomy" id="3476"/>
    <lineage>
        <taxon>Eukaryota</taxon>
        <taxon>Viridiplantae</taxon>
        <taxon>Streptophyta</taxon>
        <taxon>Embryophyta</taxon>
        <taxon>Tracheophyta</taxon>
        <taxon>Spermatophyta</taxon>
        <taxon>Magnoliopsida</taxon>
        <taxon>eudicotyledons</taxon>
        <taxon>Gunneridae</taxon>
        <taxon>Pentapetalae</taxon>
        <taxon>rosids</taxon>
        <taxon>fabids</taxon>
        <taxon>Rosales</taxon>
        <taxon>Cannabaceae</taxon>
        <taxon>Parasponia</taxon>
    </lineage>
</organism>
<dbReference type="EMBL" id="JXTB01000178">
    <property type="protein sequence ID" value="PON55831.1"/>
    <property type="molecule type" value="Genomic_DNA"/>
</dbReference>
<sequence>MPNVPLLLAGVWFQTKHQFPWHVRNFDEFEVLQLLQARDCLQQWARSNEMLFNKRQGSSAHLHHLQPVQLIDLKQLEFPETAFLKLKLFSLECLLEPKILQTGQCFEVFQWIIVDGNRRFLRLKRLERLREKLEILIELLLFCLIHNKGRSTLFILL</sequence>
<reference evidence="2" key="1">
    <citation type="submission" date="2016-06" db="EMBL/GenBank/DDBJ databases">
        <title>Parallel loss of symbiosis genes in relatives of nitrogen-fixing non-legume Parasponia.</title>
        <authorList>
            <person name="Van Velzen R."/>
            <person name="Holmer R."/>
            <person name="Bu F."/>
            <person name="Rutten L."/>
            <person name="Van Zeijl A."/>
            <person name="Liu W."/>
            <person name="Santuari L."/>
            <person name="Cao Q."/>
            <person name="Sharma T."/>
            <person name="Shen D."/>
            <person name="Roswanjaya Y."/>
            <person name="Wardhani T."/>
            <person name="Kalhor M.S."/>
            <person name="Jansen J."/>
            <person name="Van den Hoogen J."/>
            <person name="Gungor B."/>
            <person name="Hartog M."/>
            <person name="Hontelez J."/>
            <person name="Verver J."/>
            <person name="Yang W.-C."/>
            <person name="Schijlen E."/>
            <person name="Repin R."/>
            <person name="Schilthuizen M."/>
            <person name="Schranz E."/>
            <person name="Heidstra R."/>
            <person name="Miyata K."/>
            <person name="Fedorova E."/>
            <person name="Kohlen W."/>
            <person name="Bisseling T."/>
            <person name="Smit S."/>
            <person name="Geurts R."/>
        </authorList>
    </citation>
    <scope>NUCLEOTIDE SEQUENCE [LARGE SCALE GENOMIC DNA]</scope>
    <source>
        <strain evidence="2">cv. WU1-14</strain>
    </source>
</reference>
<evidence type="ECO:0000313" key="2">
    <source>
        <dbReference type="Proteomes" id="UP000237105"/>
    </source>
</evidence>
<dbReference type="AlphaFoldDB" id="A0A2P5C493"/>
<proteinExistence type="predicted"/>
<gene>
    <name evidence="1" type="ORF">PanWU01x14_185090</name>
</gene>